<proteinExistence type="predicted"/>
<dbReference type="SUPFAM" id="SSF53098">
    <property type="entry name" value="Ribonuclease H-like"/>
    <property type="match status" value="1"/>
</dbReference>
<reference evidence="2" key="1">
    <citation type="journal article" date="2023" name="Plant J.">
        <title>Genome sequences and population genomics provide insights into the demographic history, inbreeding, and mutation load of two 'living fossil' tree species of Dipteronia.</title>
        <authorList>
            <person name="Feng Y."/>
            <person name="Comes H.P."/>
            <person name="Chen J."/>
            <person name="Zhu S."/>
            <person name="Lu R."/>
            <person name="Zhang X."/>
            <person name="Li P."/>
            <person name="Qiu J."/>
            <person name="Olsen K.M."/>
            <person name="Qiu Y."/>
        </authorList>
    </citation>
    <scope>NUCLEOTIDE SEQUENCE</scope>
    <source>
        <strain evidence="2">KIB01</strain>
    </source>
</reference>
<organism evidence="2 3">
    <name type="scientific">Dipteronia dyeriana</name>
    <dbReference type="NCBI Taxonomy" id="168575"/>
    <lineage>
        <taxon>Eukaryota</taxon>
        <taxon>Viridiplantae</taxon>
        <taxon>Streptophyta</taxon>
        <taxon>Embryophyta</taxon>
        <taxon>Tracheophyta</taxon>
        <taxon>Spermatophyta</taxon>
        <taxon>Magnoliopsida</taxon>
        <taxon>eudicotyledons</taxon>
        <taxon>Gunneridae</taxon>
        <taxon>Pentapetalae</taxon>
        <taxon>rosids</taxon>
        <taxon>malvids</taxon>
        <taxon>Sapindales</taxon>
        <taxon>Sapindaceae</taxon>
        <taxon>Hippocastanoideae</taxon>
        <taxon>Acereae</taxon>
        <taxon>Dipteronia</taxon>
    </lineage>
</organism>
<dbReference type="Pfam" id="PF13456">
    <property type="entry name" value="RVT_3"/>
    <property type="match status" value="1"/>
</dbReference>
<dbReference type="AlphaFoldDB" id="A0AAD9TGU2"/>
<evidence type="ECO:0000259" key="1">
    <source>
        <dbReference type="Pfam" id="PF13456"/>
    </source>
</evidence>
<dbReference type="GO" id="GO:0004523">
    <property type="term" value="F:RNA-DNA hybrid ribonuclease activity"/>
    <property type="evidence" value="ECO:0007669"/>
    <property type="project" value="InterPro"/>
</dbReference>
<dbReference type="InterPro" id="IPR044730">
    <property type="entry name" value="RNase_H-like_dom_plant"/>
</dbReference>
<dbReference type="Gene3D" id="3.30.420.10">
    <property type="entry name" value="Ribonuclease H-like superfamily/Ribonuclease H"/>
    <property type="match status" value="1"/>
</dbReference>
<evidence type="ECO:0000313" key="3">
    <source>
        <dbReference type="Proteomes" id="UP001280121"/>
    </source>
</evidence>
<dbReference type="InterPro" id="IPR012337">
    <property type="entry name" value="RNaseH-like_sf"/>
</dbReference>
<sequence>MVVQASGCGSSNPITSLLQCVGDFCKDPLKPKIRVVVAWISPTVGTFKFNVDGSTKGQPGLAGIGGVLRNSPGVVLRLFLIFVVNQDSVTSKLLAINKACFLCASNLSTQGQNIEIVSDSLVSVTWINVDNVGSYAHVKLFFDIRDLLRTHERMIDSFCSRNSNSYTDNLAKKGSNREGDVVQWGSF</sequence>
<dbReference type="PANTHER" id="PTHR47723">
    <property type="entry name" value="OS05G0353850 PROTEIN"/>
    <property type="match status" value="1"/>
</dbReference>
<accession>A0AAD9TGU2</accession>
<dbReference type="CDD" id="cd06222">
    <property type="entry name" value="RNase_H_like"/>
    <property type="match status" value="1"/>
</dbReference>
<gene>
    <name evidence="2" type="ORF">Ddye_030022</name>
</gene>
<dbReference type="EMBL" id="JANJYI010000009">
    <property type="protein sequence ID" value="KAK2635230.1"/>
    <property type="molecule type" value="Genomic_DNA"/>
</dbReference>
<dbReference type="InterPro" id="IPR036397">
    <property type="entry name" value="RNaseH_sf"/>
</dbReference>
<dbReference type="GO" id="GO:0003676">
    <property type="term" value="F:nucleic acid binding"/>
    <property type="evidence" value="ECO:0007669"/>
    <property type="project" value="InterPro"/>
</dbReference>
<dbReference type="Proteomes" id="UP001280121">
    <property type="component" value="Unassembled WGS sequence"/>
</dbReference>
<dbReference type="InterPro" id="IPR002156">
    <property type="entry name" value="RNaseH_domain"/>
</dbReference>
<name>A0AAD9TGU2_9ROSI</name>
<protein>
    <recommendedName>
        <fullName evidence="1">RNase H type-1 domain-containing protein</fullName>
    </recommendedName>
</protein>
<dbReference type="PANTHER" id="PTHR47723:SF22">
    <property type="entry name" value="RNASE H TYPE-1 DOMAIN-CONTAINING PROTEIN"/>
    <property type="match status" value="1"/>
</dbReference>
<dbReference type="InterPro" id="IPR053151">
    <property type="entry name" value="RNase_H-like"/>
</dbReference>
<keyword evidence="3" id="KW-1185">Reference proteome</keyword>
<feature type="domain" description="RNase H type-1" evidence="1">
    <location>
        <begin position="50"/>
        <end position="173"/>
    </location>
</feature>
<comment type="caution">
    <text evidence="2">The sequence shown here is derived from an EMBL/GenBank/DDBJ whole genome shotgun (WGS) entry which is preliminary data.</text>
</comment>
<evidence type="ECO:0000313" key="2">
    <source>
        <dbReference type="EMBL" id="KAK2635230.1"/>
    </source>
</evidence>